<comment type="caution">
    <text evidence="18">The sequence shown here is derived from an EMBL/GenBank/DDBJ whole genome shotgun (WGS) entry which is preliminary data.</text>
</comment>
<evidence type="ECO:0000256" key="4">
    <source>
        <dbReference type="ARBA" id="ARBA00012513"/>
    </source>
</evidence>
<feature type="repeat" description="RCC1" evidence="15">
    <location>
        <begin position="288"/>
        <end position="345"/>
    </location>
</feature>
<evidence type="ECO:0000313" key="18">
    <source>
        <dbReference type="EMBL" id="PIK57090.1"/>
    </source>
</evidence>
<evidence type="ECO:0000256" key="15">
    <source>
        <dbReference type="PROSITE-ProRule" id="PRU00235"/>
    </source>
</evidence>
<evidence type="ECO:0000256" key="3">
    <source>
        <dbReference type="ARBA" id="ARBA00010886"/>
    </source>
</evidence>
<keyword evidence="13" id="KW-0067">ATP-binding</keyword>
<organism evidence="18 19">
    <name type="scientific">Stichopus japonicus</name>
    <name type="common">Sea cucumber</name>
    <dbReference type="NCBI Taxonomy" id="307972"/>
    <lineage>
        <taxon>Eukaryota</taxon>
        <taxon>Metazoa</taxon>
        <taxon>Echinodermata</taxon>
        <taxon>Eleutherozoa</taxon>
        <taxon>Echinozoa</taxon>
        <taxon>Holothuroidea</taxon>
        <taxon>Aspidochirotacea</taxon>
        <taxon>Aspidochirotida</taxon>
        <taxon>Stichopodidae</taxon>
        <taxon>Apostichopus</taxon>
    </lineage>
</organism>
<dbReference type="SUPFAM" id="SSF50985">
    <property type="entry name" value="RCC1/BLIP-II"/>
    <property type="match status" value="1"/>
</dbReference>
<dbReference type="SUPFAM" id="SSF56112">
    <property type="entry name" value="Protein kinase-like (PK-like)"/>
    <property type="match status" value="1"/>
</dbReference>
<protein>
    <recommendedName>
        <fullName evidence="4">non-specific serine/threonine protein kinase</fullName>
        <ecNumber evidence="4">2.7.11.1</ecNumber>
    </recommendedName>
</protein>
<feature type="region of interest" description="Disordered" evidence="16">
    <location>
        <begin position="808"/>
        <end position="864"/>
    </location>
</feature>
<comment type="cofactor">
    <cofactor evidence="1">
        <name>Mg(2+)</name>
        <dbReference type="ChEBI" id="CHEBI:18420"/>
    </cofactor>
</comment>
<evidence type="ECO:0000259" key="17">
    <source>
        <dbReference type="PROSITE" id="PS50011"/>
    </source>
</evidence>
<gene>
    <name evidence="18" type="ORF">BSL78_06030</name>
</gene>
<dbReference type="GO" id="GO:0005524">
    <property type="term" value="F:ATP binding"/>
    <property type="evidence" value="ECO:0007669"/>
    <property type="project" value="UniProtKB-KW"/>
</dbReference>
<dbReference type="GO" id="GO:0046872">
    <property type="term" value="F:metal ion binding"/>
    <property type="evidence" value="ECO:0007669"/>
    <property type="project" value="UniProtKB-KW"/>
</dbReference>
<dbReference type="PROSITE" id="PS50011">
    <property type="entry name" value="PROTEIN_KINASE_DOM"/>
    <property type="match status" value="1"/>
</dbReference>
<feature type="repeat" description="RCC1" evidence="15">
    <location>
        <begin position="400"/>
        <end position="451"/>
    </location>
</feature>
<keyword evidence="11" id="KW-0547">Nucleotide-binding</keyword>
<comment type="subcellular location">
    <subcellularLocation>
        <location evidence="2">Cytoplasm</location>
    </subcellularLocation>
</comment>
<accession>A0A2G8LAB6</accession>
<keyword evidence="12 18" id="KW-0418">Kinase</keyword>
<dbReference type="InterPro" id="IPR051997">
    <property type="entry name" value="STK_NEK"/>
</dbReference>
<dbReference type="Gene3D" id="3.30.200.20">
    <property type="entry name" value="Phosphorylase Kinase, domain 1"/>
    <property type="match status" value="1"/>
</dbReference>
<feature type="repeat" description="RCC1" evidence="15">
    <location>
        <begin position="346"/>
        <end position="399"/>
    </location>
</feature>
<dbReference type="PROSITE" id="PS50012">
    <property type="entry name" value="RCC1_3"/>
    <property type="match status" value="5"/>
</dbReference>
<dbReference type="EC" id="2.7.11.1" evidence="4"/>
<dbReference type="STRING" id="307972.A0A2G8LAB6"/>
<evidence type="ECO:0000256" key="5">
    <source>
        <dbReference type="ARBA" id="ARBA00022490"/>
    </source>
</evidence>
<evidence type="ECO:0000256" key="2">
    <source>
        <dbReference type="ARBA" id="ARBA00004496"/>
    </source>
</evidence>
<evidence type="ECO:0000256" key="12">
    <source>
        <dbReference type="ARBA" id="ARBA00022777"/>
    </source>
</evidence>
<keyword evidence="19" id="KW-1185">Reference proteome</keyword>
<dbReference type="InterPro" id="IPR058923">
    <property type="entry name" value="RCC1-like_dom"/>
</dbReference>
<keyword evidence="6" id="KW-0723">Serine/threonine-protein kinase</keyword>
<feature type="compositionally biased region" description="Basic and acidic residues" evidence="16">
    <location>
        <begin position="826"/>
        <end position="864"/>
    </location>
</feature>
<evidence type="ECO:0000256" key="9">
    <source>
        <dbReference type="ARBA" id="ARBA00022723"/>
    </source>
</evidence>
<dbReference type="InterPro" id="IPR000408">
    <property type="entry name" value="Reg_chr_condens"/>
</dbReference>
<dbReference type="GO" id="GO:0004674">
    <property type="term" value="F:protein serine/threonine kinase activity"/>
    <property type="evidence" value="ECO:0007669"/>
    <property type="project" value="UniProtKB-KW"/>
</dbReference>
<dbReference type="GO" id="GO:0005737">
    <property type="term" value="C:cytoplasm"/>
    <property type="evidence" value="ECO:0007669"/>
    <property type="project" value="UniProtKB-SubCell"/>
</dbReference>
<evidence type="ECO:0000256" key="11">
    <source>
        <dbReference type="ARBA" id="ARBA00022741"/>
    </source>
</evidence>
<keyword evidence="8" id="KW-0808">Transferase</keyword>
<evidence type="ECO:0000256" key="14">
    <source>
        <dbReference type="ARBA" id="ARBA00022842"/>
    </source>
</evidence>
<dbReference type="InterPro" id="IPR009091">
    <property type="entry name" value="RCC1/BLIP-II"/>
</dbReference>
<dbReference type="EMBL" id="MRZV01000154">
    <property type="protein sequence ID" value="PIK57090.1"/>
    <property type="molecule type" value="Genomic_DNA"/>
</dbReference>
<dbReference type="Pfam" id="PF25390">
    <property type="entry name" value="WD40_RLD"/>
    <property type="match status" value="1"/>
</dbReference>
<comment type="similarity">
    <text evidence="3">Belongs to the protein kinase superfamily. NEK Ser/Thr protein kinase family. NIMA subfamily.</text>
</comment>
<dbReference type="PANTHER" id="PTHR44535">
    <property type="entry name" value="PROTEIN CBG16200"/>
    <property type="match status" value="1"/>
</dbReference>
<evidence type="ECO:0000313" key="19">
    <source>
        <dbReference type="Proteomes" id="UP000230750"/>
    </source>
</evidence>
<dbReference type="InterPro" id="IPR011009">
    <property type="entry name" value="Kinase-like_dom_sf"/>
</dbReference>
<proteinExistence type="inferred from homology"/>
<evidence type="ECO:0000256" key="8">
    <source>
        <dbReference type="ARBA" id="ARBA00022679"/>
    </source>
</evidence>
<keyword evidence="7" id="KW-0597">Phosphoprotein</keyword>
<keyword evidence="10" id="KW-0677">Repeat</keyword>
<dbReference type="Gene3D" id="1.10.510.10">
    <property type="entry name" value="Transferase(Phosphotransferase) domain 1"/>
    <property type="match status" value="1"/>
</dbReference>
<dbReference type="PROSITE" id="PS00626">
    <property type="entry name" value="RCC1_2"/>
    <property type="match status" value="1"/>
</dbReference>
<keyword evidence="5" id="KW-0963">Cytoplasm</keyword>
<dbReference type="PANTHER" id="PTHR44535:SF1">
    <property type="entry name" value="SERINE_THREONINE-PROTEIN KINASE NEK9"/>
    <property type="match status" value="1"/>
</dbReference>
<dbReference type="PRINTS" id="PR00633">
    <property type="entry name" value="RCCNDNSATION"/>
</dbReference>
<dbReference type="OrthoDB" id="248923at2759"/>
<dbReference type="AlphaFoldDB" id="A0A2G8LAB6"/>
<evidence type="ECO:0000256" key="16">
    <source>
        <dbReference type="SAM" id="MobiDB-lite"/>
    </source>
</evidence>
<sequence length="864" mass="93889">MGQIGPMDNTLIVWKERSLTHCSEENKQNVLAQLDMLSWMQHANVVSYSNFFIEEQCLYMEVEYANGGTLHEKIGIQDNLFGEEMVIWYFFQILSSVDYIHRQKVLHRDIQSANIFLTKSGLVKLGDFGILHVSAEECFTHNDLGTPYNSSPEFLTGKQFSAFCDLWAIGCVLYELLTLRSVYEGMIDAAVDENILKKNINSVSPNYSSEMKSLLYELLNMVPEKRPSASKILSSSIFSTLGNKGSVVGFVVGRGMDAPSVLTEFESTDTAVQVHAGHSHIAAVTKEKELFTWMVESSDEKATTGQLGHGDKERVTQPKKVEALQGIPIKMASCGKEFTACLTDSGTMYTFGSDYSGCLGCNQEEGEEIDSPLEVTFFHGKPVEQVSCGEKHILALTREKEIFSWGCGDKGCLGHGSEKSICLPTKVHVPAGKCITEVIAGSDGSFFLTADKKVLACGSNKDNKLGMNLLTNGLRKKSSQAVLEVAFQTSVTWVRPLARYAVCSISSGKTHSAAVTEKGLLLMFGQNKYGQLGSGDFKPKPGICEVKGPLVLKQVEKVACGDGFTVVATKDFQVYSFGCTSRGRLGVSTDLSSSHRKRSAIPTPQPVFATHSHVIALSSCSSHTLAIMQKVTITSQGQWNKNHKGDCEQRACQECSSGLQKGCLSPTGGVHLASTNDVVAPSWVPQQSPGDVTMDGSSTKFIPIVSESQKNPTPFPLQTGESVQQWNSQLHPVHSNSAASVLVGPTVSPKPFAVQLPSSNRSVHQPPFNAQTNAFQPVGSTTSASAAVTPMVQPYMYSLNDGVVGHSGSGYIPPSPRTKYPNHHSRPPEEGHWGQGREGHPQEGSSSERGRSEEDFRKEPRTGN</sequence>
<feature type="domain" description="Protein kinase" evidence="17">
    <location>
        <begin position="1"/>
        <end position="238"/>
    </location>
</feature>
<evidence type="ECO:0000256" key="7">
    <source>
        <dbReference type="ARBA" id="ARBA00022553"/>
    </source>
</evidence>
<feature type="repeat" description="RCC1" evidence="15">
    <location>
        <begin position="572"/>
        <end position="630"/>
    </location>
</feature>
<evidence type="ECO:0000256" key="1">
    <source>
        <dbReference type="ARBA" id="ARBA00001946"/>
    </source>
</evidence>
<feature type="repeat" description="RCC1" evidence="15">
    <location>
        <begin position="519"/>
        <end position="571"/>
    </location>
</feature>
<keyword evidence="14" id="KW-0460">Magnesium</keyword>
<keyword evidence="9" id="KW-0479">Metal-binding</keyword>
<dbReference type="Pfam" id="PF00069">
    <property type="entry name" value="Pkinase"/>
    <property type="match status" value="1"/>
</dbReference>
<evidence type="ECO:0000256" key="10">
    <source>
        <dbReference type="ARBA" id="ARBA00022737"/>
    </source>
</evidence>
<dbReference type="InterPro" id="IPR000719">
    <property type="entry name" value="Prot_kinase_dom"/>
</dbReference>
<name>A0A2G8LAB6_STIJA</name>
<dbReference type="Gene3D" id="2.130.10.30">
    <property type="entry name" value="Regulator of chromosome condensation 1/beta-lactamase-inhibitor protein II"/>
    <property type="match status" value="2"/>
</dbReference>
<evidence type="ECO:0000256" key="13">
    <source>
        <dbReference type="ARBA" id="ARBA00022840"/>
    </source>
</evidence>
<evidence type="ECO:0000256" key="6">
    <source>
        <dbReference type="ARBA" id="ARBA00022527"/>
    </source>
</evidence>
<reference evidence="18 19" key="1">
    <citation type="journal article" date="2017" name="PLoS Biol.">
        <title>The sea cucumber genome provides insights into morphological evolution and visceral regeneration.</title>
        <authorList>
            <person name="Zhang X."/>
            <person name="Sun L."/>
            <person name="Yuan J."/>
            <person name="Sun Y."/>
            <person name="Gao Y."/>
            <person name="Zhang L."/>
            <person name="Li S."/>
            <person name="Dai H."/>
            <person name="Hamel J.F."/>
            <person name="Liu C."/>
            <person name="Yu Y."/>
            <person name="Liu S."/>
            <person name="Lin W."/>
            <person name="Guo K."/>
            <person name="Jin S."/>
            <person name="Xu P."/>
            <person name="Storey K.B."/>
            <person name="Huan P."/>
            <person name="Zhang T."/>
            <person name="Zhou Y."/>
            <person name="Zhang J."/>
            <person name="Lin C."/>
            <person name="Li X."/>
            <person name="Xing L."/>
            <person name="Huo D."/>
            <person name="Sun M."/>
            <person name="Wang L."/>
            <person name="Mercier A."/>
            <person name="Li F."/>
            <person name="Yang H."/>
            <person name="Xiang J."/>
        </authorList>
    </citation>
    <scope>NUCLEOTIDE SEQUENCE [LARGE SCALE GENOMIC DNA]</scope>
    <source>
        <strain evidence="18">Shaxun</strain>
        <tissue evidence="18">Muscle</tissue>
    </source>
</reference>
<dbReference type="Proteomes" id="UP000230750">
    <property type="component" value="Unassembled WGS sequence"/>
</dbReference>